<evidence type="ECO:0000313" key="2">
    <source>
        <dbReference type="EMBL" id="QIX01892.1"/>
    </source>
</evidence>
<dbReference type="Proteomes" id="UP000503462">
    <property type="component" value="Chromosome 5"/>
</dbReference>
<keyword evidence="3" id="KW-1185">Reference proteome</keyword>
<accession>A0A6H0Y4D8</accession>
<dbReference type="SUPFAM" id="SSF51658">
    <property type="entry name" value="Xylose isomerase-like"/>
    <property type="match status" value="1"/>
</dbReference>
<dbReference type="InterPro" id="IPR013022">
    <property type="entry name" value="Xyl_isomerase-like_TIM-brl"/>
</dbReference>
<dbReference type="InterPro" id="IPR050312">
    <property type="entry name" value="IolE/XylAMocC-like"/>
</dbReference>
<dbReference type="AlphaFoldDB" id="A0A6H0Y4D8"/>
<dbReference type="PANTHER" id="PTHR12110">
    <property type="entry name" value="HYDROXYPYRUVATE ISOMERASE"/>
    <property type="match status" value="1"/>
</dbReference>
<dbReference type="InterPro" id="IPR036237">
    <property type="entry name" value="Xyl_isomerase-like_sf"/>
</dbReference>
<dbReference type="Gene3D" id="3.20.20.150">
    <property type="entry name" value="Divalent-metal-dependent TIM barrel enzymes"/>
    <property type="match status" value="1"/>
</dbReference>
<dbReference type="EMBL" id="CP051143">
    <property type="protein sequence ID" value="QIX01892.1"/>
    <property type="molecule type" value="Genomic_DNA"/>
</dbReference>
<dbReference type="Pfam" id="PF01261">
    <property type="entry name" value="AP_endonuc_2"/>
    <property type="match status" value="1"/>
</dbReference>
<gene>
    <name evidence="2" type="ORF">AMS68_007409</name>
</gene>
<evidence type="ECO:0000313" key="3">
    <source>
        <dbReference type="Proteomes" id="UP000503462"/>
    </source>
</evidence>
<name>A0A6H0Y4D8_9PEZI</name>
<dbReference type="PANTHER" id="PTHR12110:SF21">
    <property type="entry name" value="XYLOSE ISOMERASE-LIKE TIM BARREL DOMAIN-CONTAINING PROTEIN"/>
    <property type="match status" value="1"/>
</dbReference>
<organism evidence="2 3">
    <name type="scientific">Peltaster fructicola</name>
    <dbReference type="NCBI Taxonomy" id="286661"/>
    <lineage>
        <taxon>Eukaryota</taxon>
        <taxon>Fungi</taxon>
        <taxon>Dikarya</taxon>
        <taxon>Ascomycota</taxon>
        <taxon>Pezizomycotina</taxon>
        <taxon>Dothideomycetes</taxon>
        <taxon>Dothideomycetes incertae sedis</taxon>
        <taxon>Peltaster</taxon>
    </lineage>
</organism>
<protein>
    <recommendedName>
        <fullName evidence="1">Xylose isomerase-like TIM barrel domain-containing protein</fullName>
    </recommendedName>
</protein>
<sequence>MPHHPAISSHSLGRAWVHDTPPKLDAARQYGLDLELFYEDLEHVAKAFAGGVTPANIVKAAHLFRALCDEAQINIVCLQPFMHYEGLRDRVKHAARIEEMKLWIQLAGILRTELIAVPSSFLPDSETSGDLDLIVSDLQEIADLDSSIRFSYEALCWGTHINTWEQSWQIVQAVDRPNFGLCLDTFNMAGKMYADPEARSGKTLHADRDVEQSLQRLRRVDVDKIFFLQIVDAQKLAEPLTPAHALYDAKQPSRMSWSRNCRLFYGEDDRGAYLPVQKILHTIINELGFTGPTSAELFNACLTDPSPDTPYQLAERAAESFVRLREDFGAVDGYLKVKDVVVGQSMSISPPRSTASFFPLHSSEKTVVAVA</sequence>
<reference evidence="2 3" key="1">
    <citation type="journal article" date="2016" name="Sci. Rep.">
        <title>Peltaster fructicola genome reveals evolution from an invasive phytopathogen to an ectophytic parasite.</title>
        <authorList>
            <person name="Xu C."/>
            <person name="Chen H."/>
            <person name="Gleason M.L."/>
            <person name="Xu J.R."/>
            <person name="Liu H."/>
            <person name="Zhang R."/>
            <person name="Sun G."/>
        </authorList>
    </citation>
    <scope>NUCLEOTIDE SEQUENCE [LARGE SCALE GENOMIC DNA]</scope>
    <source>
        <strain evidence="2 3">LNHT1506</strain>
    </source>
</reference>
<feature type="domain" description="Xylose isomerase-like TIM barrel" evidence="1">
    <location>
        <begin position="26"/>
        <end position="309"/>
    </location>
</feature>
<proteinExistence type="predicted"/>
<dbReference type="OrthoDB" id="5360893at2759"/>
<evidence type="ECO:0000259" key="1">
    <source>
        <dbReference type="Pfam" id="PF01261"/>
    </source>
</evidence>